<dbReference type="EMBL" id="CP013971">
    <property type="protein sequence ID" value="AXF78936.1"/>
    <property type="molecule type" value="Genomic_DNA"/>
</dbReference>
<dbReference type="EMBL" id="CP013971">
    <property type="protein sequence ID" value="AXF78997.1"/>
    <property type="molecule type" value="Genomic_DNA"/>
</dbReference>
<proteinExistence type="predicted"/>
<accession>A0A345CZR9</accession>
<dbReference type="RefSeq" id="WP_233480929.1">
    <property type="nucleotide sequence ID" value="NZ_CP013971.1"/>
</dbReference>
<sequence>MKKMTEREAENFLHMLSTGHLASLSVSAVNAKVSMKRTSWIDMETAKIHYAICGTTGEGMGTPPKKY</sequence>
<name>A0A345CZR9_9GAMM</name>
<evidence type="ECO:0000313" key="3">
    <source>
        <dbReference type="Proteomes" id="UP000264980"/>
    </source>
</evidence>
<evidence type="ECO:0000313" key="1">
    <source>
        <dbReference type="EMBL" id="AXF78936.1"/>
    </source>
</evidence>
<dbReference type="Proteomes" id="UP000264980">
    <property type="component" value="Plasmid unnamed1"/>
</dbReference>
<geneLocation type="plasmid" evidence="1 3">
    <name>unnamed1</name>
</geneLocation>
<organism evidence="1 3">
    <name type="scientific">Erwinia tracheiphila</name>
    <dbReference type="NCBI Taxonomy" id="65700"/>
    <lineage>
        <taxon>Bacteria</taxon>
        <taxon>Pseudomonadati</taxon>
        <taxon>Pseudomonadota</taxon>
        <taxon>Gammaproteobacteria</taxon>
        <taxon>Enterobacterales</taxon>
        <taxon>Erwiniaceae</taxon>
        <taxon>Erwinia</taxon>
    </lineage>
</organism>
<dbReference type="AlphaFoldDB" id="A0A345CZR9"/>
<reference evidence="1 3" key="1">
    <citation type="submission" date="2016-01" db="EMBL/GenBank/DDBJ databases">
        <authorList>
            <person name="Oliw E.H."/>
        </authorList>
    </citation>
    <scope>NUCLEOTIDE SEQUENCE [LARGE SCALE GENOMIC DNA]</scope>
    <source>
        <strain evidence="1 3">MDcuke</strain>
        <plasmid evidence="1 3">unnamed1</plasmid>
    </source>
</reference>
<protein>
    <submittedName>
        <fullName evidence="1">Uncharacterized protein</fullName>
    </submittedName>
</protein>
<evidence type="ECO:0000313" key="2">
    <source>
        <dbReference type="EMBL" id="AXF78997.1"/>
    </source>
</evidence>
<keyword evidence="1" id="KW-0614">Plasmid</keyword>
<gene>
    <name evidence="1" type="ORF">AV903_26050</name>
    <name evidence="2" type="ORF">AV903_26430</name>
</gene>